<dbReference type="CDD" id="cd03124">
    <property type="entry name" value="alpha_CA_prokaryotic_like"/>
    <property type="match status" value="1"/>
</dbReference>
<feature type="signal peptide" evidence="8">
    <location>
        <begin position="1"/>
        <end position="25"/>
    </location>
</feature>
<evidence type="ECO:0000256" key="2">
    <source>
        <dbReference type="ARBA" id="ARBA00012925"/>
    </source>
</evidence>
<feature type="compositionally biased region" description="Low complexity" evidence="7">
    <location>
        <begin position="28"/>
        <end position="45"/>
    </location>
</feature>
<dbReference type="EC" id="4.2.1.1" evidence="2"/>
<dbReference type="SMART" id="SM01057">
    <property type="entry name" value="Carb_anhydrase"/>
    <property type="match status" value="1"/>
</dbReference>
<evidence type="ECO:0000256" key="8">
    <source>
        <dbReference type="SAM" id="SignalP"/>
    </source>
</evidence>
<name>A0ABY4IIS5_9MICO</name>
<dbReference type="EMBL" id="CP078076">
    <property type="protein sequence ID" value="UPL12676.1"/>
    <property type="molecule type" value="Genomic_DNA"/>
</dbReference>
<organism evidence="10 11">
    <name type="scientific">Microbacterium sufflavum</name>
    <dbReference type="NCBI Taxonomy" id="2851649"/>
    <lineage>
        <taxon>Bacteria</taxon>
        <taxon>Bacillati</taxon>
        <taxon>Actinomycetota</taxon>
        <taxon>Actinomycetes</taxon>
        <taxon>Micrococcales</taxon>
        <taxon>Microbacteriaceae</taxon>
        <taxon>Microbacterium</taxon>
    </lineage>
</organism>
<gene>
    <name evidence="10" type="ORF">KV394_16910</name>
</gene>
<dbReference type="PROSITE" id="PS51144">
    <property type="entry name" value="ALPHA_CA_2"/>
    <property type="match status" value="1"/>
</dbReference>
<evidence type="ECO:0000256" key="7">
    <source>
        <dbReference type="SAM" id="MobiDB-lite"/>
    </source>
</evidence>
<dbReference type="PROSITE" id="PS51257">
    <property type="entry name" value="PROKAR_LIPOPROTEIN"/>
    <property type="match status" value="1"/>
</dbReference>
<evidence type="ECO:0000256" key="1">
    <source>
        <dbReference type="ARBA" id="ARBA00010718"/>
    </source>
</evidence>
<evidence type="ECO:0000313" key="11">
    <source>
        <dbReference type="Proteomes" id="UP000831467"/>
    </source>
</evidence>
<evidence type="ECO:0000256" key="5">
    <source>
        <dbReference type="ARBA" id="ARBA00023239"/>
    </source>
</evidence>
<dbReference type="InterPro" id="IPR023561">
    <property type="entry name" value="Carbonic_anhydrase_a-class"/>
</dbReference>
<comment type="catalytic activity">
    <reaction evidence="6">
        <text>hydrogencarbonate + H(+) = CO2 + H2O</text>
        <dbReference type="Rhea" id="RHEA:10748"/>
        <dbReference type="ChEBI" id="CHEBI:15377"/>
        <dbReference type="ChEBI" id="CHEBI:15378"/>
        <dbReference type="ChEBI" id="CHEBI:16526"/>
        <dbReference type="ChEBI" id="CHEBI:17544"/>
        <dbReference type="EC" id="4.2.1.1"/>
    </reaction>
</comment>
<dbReference type="Gene3D" id="3.10.200.10">
    <property type="entry name" value="Alpha carbonic anhydrase"/>
    <property type="match status" value="1"/>
</dbReference>
<sequence>MKIRPALALSTAALAIGALAGCAPAATTPATTPAASASPSPGASADAEWSYRGSNGPEHWGKFGAACENVDSSHESPIAIDTSTVQMGTAAQKVVTHYAPAAFDIENNGHTIEAIPEDPAADSIEVNGKTYELQQFHLHASSEHTIDGRTAPAELHLVHKAEDGSVLVLGVMLQAGPASTALDEFFSSITTTVSEKGTPLSHEIDPSALIPADGMSVQYDGSLTTPPCTEGVRWNVYLTPVTVSAEELAAFTAVYPDNHRPVQPLHDRTLTEIPSGV</sequence>
<dbReference type="Proteomes" id="UP000831467">
    <property type="component" value="Chromosome"/>
</dbReference>
<evidence type="ECO:0000256" key="3">
    <source>
        <dbReference type="ARBA" id="ARBA00022723"/>
    </source>
</evidence>
<keyword evidence="4" id="KW-0862">Zinc</keyword>
<evidence type="ECO:0000256" key="4">
    <source>
        <dbReference type="ARBA" id="ARBA00022833"/>
    </source>
</evidence>
<keyword evidence="3" id="KW-0479">Metal-binding</keyword>
<dbReference type="InterPro" id="IPR036398">
    <property type="entry name" value="CA_dom_sf"/>
</dbReference>
<feature type="region of interest" description="Disordered" evidence="7">
    <location>
        <begin position="28"/>
        <end position="50"/>
    </location>
</feature>
<dbReference type="InterPro" id="IPR041891">
    <property type="entry name" value="Alpha_CA_prokaryot-like"/>
</dbReference>
<dbReference type="RefSeq" id="WP_247981960.1">
    <property type="nucleotide sequence ID" value="NZ_CP078076.1"/>
</dbReference>
<evidence type="ECO:0000259" key="9">
    <source>
        <dbReference type="PROSITE" id="PS51144"/>
    </source>
</evidence>
<dbReference type="InterPro" id="IPR001148">
    <property type="entry name" value="CA_dom"/>
</dbReference>
<dbReference type="PANTHER" id="PTHR18952:SF265">
    <property type="entry name" value="CARBONIC ANHYDRASE"/>
    <property type="match status" value="1"/>
</dbReference>
<evidence type="ECO:0000313" key="10">
    <source>
        <dbReference type="EMBL" id="UPL12676.1"/>
    </source>
</evidence>
<dbReference type="PANTHER" id="PTHR18952">
    <property type="entry name" value="CARBONIC ANHYDRASE"/>
    <property type="match status" value="1"/>
</dbReference>
<accession>A0ABY4IIS5</accession>
<evidence type="ECO:0000256" key="6">
    <source>
        <dbReference type="ARBA" id="ARBA00048348"/>
    </source>
</evidence>
<dbReference type="SUPFAM" id="SSF51069">
    <property type="entry name" value="Carbonic anhydrase"/>
    <property type="match status" value="1"/>
</dbReference>
<dbReference type="Pfam" id="PF00194">
    <property type="entry name" value="Carb_anhydrase"/>
    <property type="match status" value="1"/>
</dbReference>
<protein>
    <recommendedName>
        <fullName evidence="2">carbonic anhydrase</fullName>
        <ecNumber evidence="2">4.2.1.1</ecNumber>
    </recommendedName>
</protein>
<proteinExistence type="inferred from homology"/>
<keyword evidence="11" id="KW-1185">Reference proteome</keyword>
<reference evidence="10 11" key="1">
    <citation type="submission" date="2021-06" db="EMBL/GenBank/DDBJ databases">
        <title>Genome-based taxonomic framework of Microbacterium strains isolated from marine environment, the description of four new species and reclassification of four preexisting species.</title>
        <authorList>
            <person name="Lee S.D."/>
            <person name="Kim S.-M."/>
            <person name="Byeon Y.-S."/>
            <person name="Yang H.L."/>
            <person name="Kim I.S."/>
        </authorList>
    </citation>
    <scope>NUCLEOTIDE SEQUENCE [LARGE SCALE GENOMIC DNA]</scope>
    <source>
        <strain evidence="10 11">SSW1-51</strain>
    </source>
</reference>
<keyword evidence="5" id="KW-0456">Lyase</keyword>
<feature type="chain" id="PRO_5047193731" description="carbonic anhydrase" evidence="8">
    <location>
        <begin position="26"/>
        <end position="277"/>
    </location>
</feature>
<feature type="domain" description="Alpha-carbonic anhydrase" evidence="9">
    <location>
        <begin position="47"/>
        <end position="274"/>
    </location>
</feature>
<comment type="similarity">
    <text evidence="1">Belongs to the alpha-carbonic anhydrase family.</text>
</comment>
<keyword evidence="8" id="KW-0732">Signal</keyword>